<feature type="binding site" evidence="2">
    <location>
        <position position="134"/>
    </location>
    <ligand>
        <name>Zn(2+)</name>
        <dbReference type="ChEBI" id="CHEBI:29105"/>
        <label>2</label>
    </ligand>
</feature>
<dbReference type="Gene3D" id="3.20.20.70">
    <property type="entry name" value="Aldolase class I"/>
    <property type="match status" value="1"/>
</dbReference>
<feature type="binding site" evidence="2">
    <location>
        <position position="104"/>
    </location>
    <ligand>
        <name>Zn(2+)</name>
        <dbReference type="ChEBI" id="CHEBI:29105"/>
        <label>2</label>
    </ligand>
</feature>
<organism evidence="3 4">
    <name type="scientific">Candidatus Hepatoplasma crinochetorum</name>
    <dbReference type="NCBI Taxonomy" id="295596"/>
    <lineage>
        <taxon>Bacteria</taxon>
        <taxon>Bacillati</taxon>
        <taxon>Mycoplasmatota</taxon>
        <taxon>Mollicutes</taxon>
        <taxon>Candidatus Hepatoplasmataceae</taxon>
        <taxon>Candidatus Hepatoplasma</taxon>
    </lineage>
</organism>
<feature type="binding site" evidence="2">
    <location>
        <position position="83"/>
    </location>
    <ligand>
        <name>Zn(2+)</name>
        <dbReference type="ChEBI" id="CHEBI:29105"/>
        <label>1</label>
        <note>catalytic</note>
    </ligand>
</feature>
<dbReference type="PANTHER" id="PTHR30304">
    <property type="entry name" value="D-TAGATOSE-1,6-BISPHOSPHATE ALDOLASE"/>
    <property type="match status" value="1"/>
</dbReference>
<dbReference type="CDD" id="cd00947">
    <property type="entry name" value="TBP_aldolase_IIB"/>
    <property type="match status" value="1"/>
</dbReference>
<accession>A0A0G7ZN41</accession>
<sequence>MPLMGGKILLKDAIKRNYAIPAFGIVNLEGAKAAILAAEELNAPIILQTTEGGINYAGHEELAAIAIACAKKAKVPVAVHLDHGRDIKYHKRSLELGYTSLMIDGSVLSFEENINITNKVRKLIKNKDITLEAELGIIGGKEDDIEEDSDHFTKEEDAIKFINKTDIDMLAISCGTSHGFYRKEPKINLELIKRIYDKTKMPLVLHGGTGVPLDQITKSVKAGIRKANFDSELKKAIICGILEYMYKNPDAFDLRKIFQEGINQAKEVAKSKIKAVQADGKNWLR</sequence>
<proteinExistence type="predicted"/>
<reference evidence="4" key="1">
    <citation type="submission" date="2015-05" db="EMBL/GenBank/DDBJ databases">
        <authorList>
            <person name="Collingro A."/>
        </authorList>
    </citation>
    <scope>NUCLEOTIDE SEQUENCE [LARGE SCALE GENOMIC DNA]</scope>
    <source>
        <strain evidence="4">Ps</strain>
    </source>
</reference>
<gene>
    <name evidence="3" type="ORF">HEPPS_02880</name>
</gene>
<evidence type="ECO:0000313" key="3">
    <source>
        <dbReference type="EMBL" id="CRX37083.1"/>
    </source>
</evidence>
<dbReference type="GO" id="GO:0016832">
    <property type="term" value="F:aldehyde-lyase activity"/>
    <property type="evidence" value="ECO:0007669"/>
    <property type="project" value="InterPro"/>
</dbReference>
<dbReference type="GO" id="GO:0008270">
    <property type="term" value="F:zinc ion binding"/>
    <property type="evidence" value="ECO:0007669"/>
    <property type="project" value="InterPro"/>
</dbReference>
<feature type="binding site" evidence="2">
    <location>
        <position position="178"/>
    </location>
    <ligand>
        <name>Zn(2+)</name>
        <dbReference type="ChEBI" id="CHEBI:29105"/>
        <label>1</label>
        <note>catalytic</note>
    </ligand>
</feature>
<feature type="binding site" evidence="2">
    <location>
        <position position="206"/>
    </location>
    <ligand>
        <name>Zn(2+)</name>
        <dbReference type="ChEBI" id="CHEBI:29105"/>
        <label>1</label>
        <note>catalytic</note>
    </ligand>
</feature>
<feature type="active site" description="Proton donor" evidence="1">
    <location>
        <position position="82"/>
    </location>
</feature>
<dbReference type="Proteomes" id="UP000242141">
    <property type="component" value="Unassembled WGS sequence"/>
</dbReference>
<dbReference type="PANTHER" id="PTHR30304:SF0">
    <property type="entry name" value="D-TAGATOSE-1,6-BISPHOSPHATE ALDOLASE SUBUNIT GATY-RELATED"/>
    <property type="match status" value="1"/>
</dbReference>
<keyword evidence="2" id="KW-0862">Zinc</keyword>
<dbReference type="InterPro" id="IPR013785">
    <property type="entry name" value="Aldolase_TIM"/>
</dbReference>
<dbReference type="PIRSF" id="PIRSF001359">
    <property type="entry name" value="F_bP_aldolase_II"/>
    <property type="match status" value="1"/>
</dbReference>
<dbReference type="Pfam" id="PF01116">
    <property type="entry name" value="F_bP_aldolase"/>
    <property type="match status" value="1"/>
</dbReference>
<evidence type="ECO:0000256" key="1">
    <source>
        <dbReference type="PIRSR" id="PIRSR001359-1"/>
    </source>
</evidence>
<dbReference type="PROSITE" id="PS00806">
    <property type="entry name" value="ALDOLASE_CLASS_II_2"/>
    <property type="match status" value="1"/>
</dbReference>
<dbReference type="GO" id="GO:0005975">
    <property type="term" value="P:carbohydrate metabolic process"/>
    <property type="evidence" value="ECO:0007669"/>
    <property type="project" value="InterPro"/>
</dbReference>
<dbReference type="EMBL" id="CWGI01000001">
    <property type="protein sequence ID" value="CRX37083.1"/>
    <property type="molecule type" value="Genomic_DNA"/>
</dbReference>
<keyword evidence="4" id="KW-1185">Reference proteome</keyword>
<dbReference type="InterPro" id="IPR050246">
    <property type="entry name" value="Class_II_FBP_aldolase"/>
</dbReference>
<dbReference type="NCBIfam" id="TIGR00167">
    <property type="entry name" value="cbbA"/>
    <property type="match status" value="1"/>
</dbReference>
<name>A0A0G7ZN41_9MOLU</name>
<keyword evidence="2" id="KW-0479">Metal-binding</keyword>
<comment type="cofactor">
    <cofactor evidence="2">
        <name>Zn(2+)</name>
        <dbReference type="ChEBI" id="CHEBI:29105"/>
    </cofactor>
    <text evidence="2">Binds 2 Zn(2+) ions per subunit. One is catalytic and the other provides a structural contribution.</text>
</comment>
<protein>
    <submittedName>
        <fullName evidence="3">| kbaY / D-tagatose-1,6-bisphosphate aldolase subunit KbaY |:571209 Forward</fullName>
    </submittedName>
</protein>
<evidence type="ECO:0000256" key="2">
    <source>
        <dbReference type="PIRSR" id="PIRSR001359-3"/>
    </source>
</evidence>
<dbReference type="SUPFAM" id="SSF51569">
    <property type="entry name" value="Aldolase"/>
    <property type="match status" value="1"/>
</dbReference>
<evidence type="ECO:0000313" key="4">
    <source>
        <dbReference type="Proteomes" id="UP000242141"/>
    </source>
</evidence>
<dbReference type="AlphaFoldDB" id="A0A0G7ZN41"/>
<dbReference type="InterPro" id="IPR000771">
    <property type="entry name" value="FBA_II"/>
</dbReference>